<dbReference type="AlphaFoldDB" id="A6JRI6"/>
<proteinExistence type="predicted"/>
<dbReference type="EMBL" id="CH473998">
    <property type="protein sequence ID" value="EDL97778.1"/>
    <property type="molecule type" value="Genomic_DNA"/>
</dbReference>
<evidence type="ECO:0000256" key="1">
    <source>
        <dbReference type="SAM" id="MobiDB-lite"/>
    </source>
</evidence>
<feature type="region of interest" description="Disordered" evidence="1">
    <location>
        <begin position="1"/>
        <end position="54"/>
    </location>
</feature>
<feature type="compositionally biased region" description="Polar residues" evidence="1">
    <location>
        <begin position="1"/>
        <end position="15"/>
    </location>
</feature>
<gene>
    <name evidence="2" type="primary">RGD1563215_predicted</name>
    <name evidence="2" type="ORF">rCG_53454</name>
</gene>
<dbReference type="Proteomes" id="UP000234681">
    <property type="component" value="Chromosome 5"/>
</dbReference>
<protein>
    <submittedName>
        <fullName evidence="2">Similar to cytochrome P450, family 2, subfamily J, polypeptide 4 (Predicted), isoform CRA_a</fullName>
    </submittedName>
</protein>
<feature type="compositionally biased region" description="Basic and acidic residues" evidence="1">
    <location>
        <begin position="21"/>
        <end position="32"/>
    </location>
</feature>
<evidence type="ECO:0000313" key="2">
    <source>
        <dbReference type="EMBL" id="EDL97778.1"/>
    </source>
</evidence>
<evidence type="ECO:0000313" key="3">
    <source>
        <dbReference type="Proteomes" id="UP000234681"/>
    </source>
</evidence>
<name>A6JRI6_RAT</name>
<reference evidence="3" key="1">
    <citation type="submission" date="2005-09" db="EMBL/GenBank/DDBJ databases">
        <authorList>
            <person name="Mural R.J."/>
            <person name="Li P.W."/>
            <person name="Adams M.D."/>
            <person name="Amanatides P.G."/>
            <person name="Baden-Tillson H."/>
            <person name="Barnstead M."/>
            <person name="Chin S.H."/>
            <person name="Dew I."/>
            <person name="Evans C.A."/>
            <person name="Ferriera S."/>
            <person name="Flanigan M."/>
            <person name="Fosler C."/>
            <person name="Glodek A."/>
            <person name="Gu Z."/>
            <person name="Holt R.A."/>
            <person name="Jennings D."/>
            <person name="Kraft C.L."/>
            <person name="Lu F."/>
            <person name="Nguyen T."/>
            <person name="Nusskern D.R."/>
            <person name="Pfannkoch C.M."/>
            <person name="Sitter C."/>
            <person name="Sutton G.G."/>
            <person name="Venter J.C."/>
            <person name="Wang Z."/>
            <person name="Woodage T."/>
            <person name="Zheng X.H."/>
            <person name="Zhong F."/>
        </authorList>
    </citation>
    <scope>NUCLEOTIDE SEQUENCE [LARGE SCALE GENOMIC DNA]</scope>
    <source>
        <strain>BN</strain>
        <strain evidence="3">Sprague-Dawley</strain>
    </source>
</reference>
<sequence>MASPLPQSATASVLSPDSDAGEAKRKERRNDLPFETTGAYTHRRKQNEGDREKMGKLRVEKLNQIPGLPAPQVGSEYTLMCS</sequence>
<accession>A6JRI6</accession>
<organism evidence="2 3">
    <name type="scientific">Rattus norvegicus</name>
    <name type="common">Rat</name>
    <dbReference type="NCBI Taxonomy" id="10116"/>
    <lineage>
        <taxon>Eukaryota</taxon>
        <taxon>Metazoa</taxon>
        <taxon>Chordata</taxon>
        <taxon>Craniata</taxon>
        <taxon>Vertebrata</taxon>
        <taxon>Euteleostomi</taxon>
        <taxon>Mammalia</taxon>
        <taxon>Eutheria</taxon>
        <taxon>Euarchontoglires</taxon>
        <taxon>Glires</taxon>
        <taxon>Rodentia</taxon>
        <taxon>Myomorpha</taxon>
        <taxon>Muroidea</taxon>
        <taxon>Muridae</taxon>
        <taxon>Murinae</taxon>
        <taxon>Rattus</taxon>
    </lineage>
</organism>